<comment type="caution">
    <text evidence="3">The sequence shown here is derived from an EMBL/GenBank/DDBJ whole genome shotgun (WGS) entry which is preliminary data.</text>
</comment>
<proteinExistence type="predicted"/>
<name>A0A9W6ETN4_9FLAO</name>
<evidence type="ECO:0000259" key="2">
    <source>
        <dbReference type="Pfam" id="PF01551"/>
    </source>
</evidence>
<dbReference type="InterPro" id="IPR050570">
    <property type="entry name" value="Cell_wall_metabolism_enzyme"/>
</dbReference>
<protein>
    <submittedName>
        <fullName evidence="3">Peptidase M23</fullName>
    </submittedName>
</protein>
<gene>
    <name evidence="3" type="primary">nlpD</name>
    <name evidence="3" type="ORF">NBRC110019_13040</name>
</gene>
<dbReference type="GO" id="GO:0004222">
    <property type="term" value="F:metalloendopeptidase activity"/>
    <property type="evidence" value="ECO:0007669"/>
    <property type="project" value="TreeGrafter"/>
</dbReference>
<evidence type="ECO:0000313" key="4">
    <source>
        <dbReference type="Proteomes" id="UP001143545"/>
    </source>
</evidence>
<organism evidence="3 4">
    <name type="scientific">Neptunitalea chrysea</name>
    <dbReference type="NCBI Taxonomy" id="1647581"/>
    <lineage>
        <taxon>Bacteria</taxon>
        <taxon>Pseudomonadati</taxon>
        <taxon>Bacteroidota</taxon>
        <taxon>Flavobacteriia</taxon>
        <taxon>Flavobacteriales</taxon>
        <taxon>Flavobacteriaceae</taxon>
        <taxon>Neptunitalea</taxon>
    </lineage>
</organism>
<dbReference type="PANTHER" id="PTHR21666:SF270">
    <property type="entry name" value="MUREIN HYDROLASE ACTIVATOR ENVC"/>
    <property type="match status" value="1"/>
</dbReference>
<dbReference type="Pfam" id="PF01551">
    <property type="entry name" value="Peptidase_M23"/>
    <property type="match status" value="1"/>
</dbReference>
<dbReference type="Gene3D" id="2.70.70.10">
    <property type="entry name" value="Glucose Permease (Domain IIA)"/>
    <property type="match status" value="1"/>
</dbReference>
<feature type="transmembrane region" description="Helical" evidence="1">
    <location>
        <begin position="29"/>
        <end position="51"/>
    </location>
</feature>
<accession>A0A9W6ETN4</accession>
<dbReference type="EMBL" id="BRVP01000007">
    <property type="protein sequence ID" value="GLB52265.1"/>
    <property type="molecule type" value="Genomic_DNA"/>
</dbReference>
<dbReference type="AlphaFoldDB" id="A0A9W6ETN4"/>
<feature type="domain" description="M23ase beta-sheet core" evidence="2">
    <location>
        <begin position="119"/>
        <end position="203"/>
    </location>
</feature>
<keyword evidence="1" id="KW-0812">Transmembrane</keyword>
<keyword evidence="1" id="KW-0472">Membrane</keyword>
<sequence>MFATNKVIKRLGQAEFCHKIKRNFIYIEALVYSMRYSMFVIALLILVFGSFSCTSEKPKQQVVEKFTPIQDHYDTLKFTNGFDYPVGKPNAKGYYNAQKFGENNHLGDDWNGVRGGNSDLGDPVYVITNGYVTFAENIGGGWGNVIRVTHYIDSIYQVESLYAHCDTILVKRGMYVGKGTQIGTIGSNNGMYPAHLHFEIRDKVGMDIGGGYAVNTEGYVDPTKFIKLNRE</sequence>
<evidence type="ECO:0000313" key="3">
    <source>
        <dbReference type="EMBL" id="GLB52265.1"/>
    </source>
</evidence>
<dbReference type="Proteomes" id="UP001143545">
    <property type="component" value="Unassembled WGS sequence"/>
</dbReference>
<keyword evidence="1" id="KW-1133">Transmembrane helix</keyword>
<reference evidence="3" key="1">
    <citation type="submission" date="2022-07" db="EMBL/GenBank/DDBJ databases">
        <title>Taxonomy of Novel Oxalotrophic and Methylotrophic Bacteria.</title>
        <authorList>
            <person name="Sahin N."/>
            <person name="Tani A."/>
        </authorList>
    </citation>
    <scope>NUCLEOTIDE SEQUENCE</scope>
    <source>
        <strain evidence="3">AM327</strain>
    </source>
</reference>
<keyword evidence="4" id="KW-1185">Reference proteome</keyword>
<dbReference type="SUPFAM" id="SSF51261">
    <property type="entry name" value="Duplicated hybrid motif"/>
    <property type="match status" value="1"/>
</dbReference>
<evidence type="ECO:0000256" key="1">
    <source>
        <dbReference type="SAM" id="Phobius"/>
    </source>
</evidence>
<dbReference type="CDD" id="cd12797">
    <property type="entry name" value="M23_peptidase"/>
    <property type="match status" value="1"/>
</dbReference>
<dbReference type="PANTHER" id="PTHR21666">
    <property type="entry name" value="PEPTIDASE-RELATED"/>
    <property type="match status" value="1"/>
</dbReference>
<dbReference type="InterPro" id="IPR016047">
    <property type="entry name" value="M23ase_b-sheet_dom"/>
</dbReference>
<dbReference type="InterPro" id="IPR011055">
    <property type="entry name" value="Dup_hybrid_motif"/>
</dbReference>